<evidence type="ECO:0000256" key="1">
    <source>
        <dbReference type="SAM" id="Phobius"/>
    </source>
</evidence>
<evidence type="ECO:0000313" key="2">
    <source>
        <dbReference type="EMBL" id="OIQ77324.1"/>
    </source>
</evidence>
<dbReference type="GO" id="GO:0005886">
    <property type="term" value="C:plasma membrane"/>
    <property type="evidence" value="ECO:0007669"/>
    <property type="project" value="InterPro"/>
</dbReference>
<dbReference type="NCBIfam" id="TIGR02115">
    <property type="entry name" value="potass_kdpF"/>
    <property type="match status" value="1"/>
</dbReference>
<sequence length="32" mass="3522">MISLNIIYGAAGFCAALLLVYLVYALLRAEEF</sequence>
<name>A0A1J5QBN5_9ZZZZ</name>
<dbReference type="GO" id="GO:0008556">
    <property type="term" value="F:P-type potassium transmembrane transporter activity"/>
    <property type="evidence" value="ECO:0007669"/>
    <property type="project" value="InterPro"/>
</dbReference>
<dbReference type="AlphaFoldDB" id="A0A1J5QBN5"/>
<organism evidence="2">
    <name type="scientific">mine drainage metagenome</name>
    <dbReference type="NCBI Taxonomy" id="410659"/>
    <lineage>
        <taxon>unclassified sequences</taxon>
        <taxon>metagenomes</taxon>
        <taxon>ecological metagenomes</taxon>
    </lineage>
</organism>
<reference evidence="2" key="1">
    <citation type="submission" date="2016-10" db="EMBL/GenBank/DDBJ databases">
        <title>Sequence of Gallionella enrichment culture.</title>
        <authorList>
            <person name="Poehlein A."/>
            <person name="Muehling M."/>
            <person name="Daniel R."/>
        </authorList>
    </citation>
    <scope>NUCLEOTIDE SEQUENCE</scope>
</reference>
<keyword evidence="1" id="KW-0812">Transmembrane</keyword>
<dbReference type="EMBL" id="MLJW01001643">
    <property type="protein sequence ID" value="OIQ77324.1"/>
    <property type="molecule type" value="Genomic_DNA"/>
</dbReference>
<proteinExistence type="predicted"/>
<keyword evidence="1" id="KW-1133">Transmembrane helix</keyword>
<accession>A0A1J5QBN5</accession>
<keyword evidence="1" id="KW-0472">Membrane</keyword>
<protein>
    <submittedName>
        <fullName evidence="2">F subunit of K+-transporting ATPase (Potass_KdpF)</fullName>
    </submittedName>
</protein>
<feature type="transmembrane region" description="Helical" evidence="1">
    <location>
        <begin position="6"/>
        <end position="27"/>
    </location>
</feature>
<gene>
    <name evidence="2" type="ORF">GALL_409850</name>
</gene>
<dbReference type="Pfam" id="PF09604">
    <property type="entry name" value="Potass_KdpF"/>
    <property type="match status" value="1"/>
</dbReference>
<comment type="caution">
    <text evidence="2">The sequence shown here is derived from an EMBL/GenBank/DDBJ whole genome shotgun (WGS) entry which is preliminary data.</text>
</comment>
<dbReference type="InterPro" id="IPR011726">
    <property type="entry name" value="KdpF"/>
</dbReference>